<comment type="subcellular location">
    <subcellularLocation>
        <location evidence="1">Endoplasmic reticulum membrane</location>
        <topology evidence="1">Single-pass membrane protein</topology>
    </subcellularLocation>
</comment>
<keyword evidence="4" id="KW-0808">Transferase</keyword>
<keyword evidence="5" id="KW-0812">Transmembrane</keyword>
<evidence type="ECO:0000256" key="1">
    <source>
        <dbReference type="ARBA" id="ARBA00004389"/>
    </source>
</evidence>
<dbReference type="EMBL" id="CAWYQH010000097">
    <property type="protein sequence ID" value="CAK8683495.1"/>
    <property type="molecule type" value="Genomic_DNA"/>
</dbReference>
<dbReference type="InterPro" id="IPR026051">
    <property type="entry name" value="ALG1-like"/>
</dbReference>
<comment type="pathway">
    <text evidence="2">Protein modification; protein glycosylation.</text>
</comment>
<comment type="caution">
    <text evidence="9">The sequence shown here is derived from an EMBL/GenBank/DDBJ whole genome shotgun (WGS) entry which is preliminary data.</text>
</comment>
<dbReference type="Gene3D" id="3.40.50.2000">
    <property type="entry name" value="Glycogen Phosphorylase B"/>
    <property type="match status" value="1"/>
</dbReference>
<dbReference type="PANTHER" id="PTHR13036">
    <property type="entry name" value="BETA1,4 MANNOSYLTRANSFERASE"/>
    <property type="match status" value="1"/>
</dbReference>
<dbReference type="Pfam" id="PF13692">
    <property type="entry name" value="Glyco_trans_1_4"/>
    <property type="match status" value="1"/>
</dbReference>
<dbReference type="PANTHER" id="PTHR13036:SF0">
    <property type="entry name" value="CHITOBIOSYLDIPHOSPHODOLICHOL BETA-MANNOSYLTRANSFERASE"/>
    <property type="match status" value="1"/>
</dbReference>
<sequence>MQYHSLSLSENGFSVKLVGFSGSIPHHQVIDAKNIEMYFVREVTSGKGLPKVVCYAVKVILQSFYLIWTMLFRVGATEFIILQNPPCIPGLAICWLLSLFNGSKLIIDWHNYGYSILSLTLGKLHILVKLAKWYEEMFGQLSSANLCVTKAMEQDLMQKWNISAEVMHDRPASIFKILSMKEKHELFLKLSSAYPVFKCEEALVNSTRFTCSHNNEVTYRKDRPALVVSSTSWTEDEDFSILLAALEEYEALVERGVLSLPHIICAITGKGPMKAFYQEQVASRQWTHVQIIMPWLESEDYPKLLACADLGVSLHTSSSGLDLPMKVVDMFGCGLPVAAMEFSCLNELVQHQVNGLVFKNATELNQQMQLVFTDFPQNQSLLLNLRKNVEHFRKTTWNDSWNKIVLPLFKESH</sequence>
<keyword evidence="8" id="KW-0472">Membrane</keyword>
<name>A0ABP0FV40_CLALP</name>
<evidence type="ECO:0000313" key="10">
    <source>
        <dbReference type="Proteomes" id="UP001642483"/>
    </source>
</evidence>
<dbReference type="Proteomes" id="UP001642483">
    <property type="component" value="Unassembled WGS sequence"/>
</dbReference>
<evidence type="ECO:0000256" key="2">
    <source>
        <dbReference type="ARBA" id="ARBA00004922"/>
    </source>
</evidence>
<keyword evidence="6" id="KW-0256">Endoplasmic reticulum</keyword>
<keyword evidence="7" id="KW-1133">Transmembrane helix</keyword>
<evidence type="ECO:0000256" key="6">
    <source>
        <dbReference type="ARBA" id="ARBA00022824"/>
    </source>
</evidence>
<evidence type="ECO:0000256" key="5">
    <source>
        <dbReference type="ARBA" id="ARBA00022692"/>
    </source>
</evidence>
<evidence type="ECO:0000256" key="4">
    <source>
        <dbReference type="ARBA" id="ARBA00022679"/>
    </source>
</evidence>
<keyword evidence="3" id="KW-0328">Glycosyltransferase</keyword>
<gene>
    <name evidence="9" type="ORF">CVLEPA_LOCUS14564</name>
</gene>
<accession>A0ABP0FV40</accession>
<organism evidence="9 10">
    <name type="scientific">Clavelina lepadiformis</name>
    <name type="common">Light-bulb sea squirt</name>
    <name type="synonym">Ascidia lepadiformis</name>
    <dbReference type="NCBI Taxonomy" id="159417"/>
    <lineage>
        <taxon>Eukaryota</taxon>
        <taxon>Metazoa</taxon>
        <taxon>Chordata</taxon>
        <taxon>Tunicata</taxon>
        <taxon>Ascidiacea</taxon>
        <taxon>Aplousobranchia</taxon>
        <taxon>Clavelinidae</taxon>
        <taxon>Clavelina</taxon>
    </lineage>
</organism>
<evidence type="ECO:0000313" key="9">
    <source>
        <dbReference type="EMBL" id="CAK8683495.1"/>
    </source>
</evidence>
<reference evidence="9 10" key="1">
    <citation type="submission" date="2024-02" db="EMBL/GenBank/DDBJ databases">
        <authorList>
            <person name="Daric V."/>
            <person name="Darras S."/>
        </authorList>
    </citation>
    <scope>NUCLEOTIDE SEQUENCE [LARGE SCALE GENOMIC DNA]</scope>
</reference>
<protein>
    <recommendedName>
        <fullName evidence="11">Chitobiosyldiphosphodolichol beta-mannosyltransferase</fullName>
    </recommendedName>
</protein>
<evidence type="ECO:0008006" key="11">
    <source>
        <dbReference type="Google" id="ProtNLM"/>
    </source>
</evidence>
<evidence type="ECO:0000256" key="3">
    <source>
        <dbReference type="ARBA" id="ARBA00022676"/>
    </source>
</evidence>
<evidence type="ECO:0000256" key="8">
    <source>
        <dbReference type="ARBA" id="ARBA00023136"/>
    </source>
</evidence>
<dbReference type="SUPFAM" id="SSF53756">
    <property type="entry name" value="UDP-Glycosyltransferase/glycogen phosphorylase"/>
    <property type="match status" value="1"/>
</dbReference>
<keyword evidence="10" id="KW-1185">Reference proteome</keyword>
<evidence type="ECO:0000256" key="7">
    <source>
        <dbReference type="ARBA" id="ARBA00022989"/>
    </source>
</evidence>
<proteinExistence type="predicted"/>